<dbReference type="Proteomes" id="UP000032180">
    <property type="component" value="Chromosome 2"/>
</dbReference>
<organism evidence="2 3">
    <name type="scientific">Leersia perrieri</name>
    <dbReference type="NCBI Taxonomy" id="77586"/>
    <lineage>
        <taxon>Eukaryota</taxon>
        <taxon>Viridiplantae</taxon>
        <taxon>Streptophyta</taxon>
        <taxon>Embryophyta</taxon>
        <taxon>Tracheophyta</taxon>
        <taxon>Spermatophyta</taxon>
        <taxon>Magnoliopsida</taxon>
        <taxon>Liliopsida</taxon>
        <taxon>Poales</taxon>
        <taxon>Poaceae</taxon>
        <taxon>BOP clade</taxon>
        <taxon>Oryzoideae</taxon>
        <taxon>Oryzeae</taxon>
        <taxon>Oryzinae</taxon>
        <taxon>Leersia</taxon>
    </lineage>
</organism>
<feature type="region of interest" description="Disordered" evidence="1">
    <location>
        <begin position="347"/>
        <end position="367"/>
    </location>
</feature>
<feature type="region of interest" description="Disordered" evidence="1">
    <location>
        <begin position="418"/>
        <end position="437"/>
    </location>
</feature>
<dbReference type="HOGENOM" id="CLU_613084_0_0_1"/>
<proteinExistence type="predicted"/>
<evidence type="ECO:0000256" key="1">
    <source>
        <dbReference type="SAM" id="MobiDB-lite"/>
    </source>
</evidence>
<feature type="compositionally biased region" description="Polar residues" evidence="1">
    <location>
        <begin position="442"/>
        <end position="456"/>
    </location>
</feature>
<evidence type="ECO:0000313" key="2">
    <source>
        <dbReference type="EnsemblPlants" id="LPERR02G03720.1"/>
    </source>
</evidence>
<feature type="region of interest" description="Disordered" evidence="1">
    <location>
        <begin position="442"/>
        <end position="474"/>
    </location>
</feature>
<dbReference type="eggNOG" id="ENOG502R483">
    <property type="taxonomic scope" value="Eukaryota"/>
</dbReference>
<reference evidence="3" key="2">
    <citation type="submission" date="2013-12" db="EMBL/GenBank/DDBJ databases">
        <authorList>
            <person name="Yu Y."/>
            <person name="Lee S."/>
            <person name="de Baynast K."/>
            <person name="Wissotski M."/>
            <person name="Liu L."/>
            <person name="Talag J."/>
            <person name="Goicoechea J."/>
            <person name="Angelova A."/>
            <person name="Jetty R."/>
            <person name="Kudrna D."/>
            <person name="Golser W."/>
            <person name="Rivera L."/>
            <person name="Zhang J."/>
            <person name="Wing R."/>
        </authorList>
    </citation>
    <scope>NUCLEOTIDE SEQUENCE</scope>
</reference>
<feature type="compositionally biased region" description="Basic and acidic residues" evidence="1">
    <location>
        <begin position="356"/>
        <end position="367"/>
    </location>
</feature>
<accession>A0A0D9VCC7</accession>
<dbReference type="EnsemblPlants" id="LPERR02G03720.1">
    <property type="protein sequence ID" value="LPERR02G03720.1"/>
    <property type="gene ID" value="LPERR02G03720"/>
</dbReference>
<reference evidence="2" key="3">
    <citation type="submission" date="2015-04" db="UniProtKB">
        <authorList>
            <consortium name="EnsemblPlants"/>
        </authorList>
    </citation>
    <scope>IDENTIFICATION</scope>
</reference>
<reference evidence="2 3" key="1">
    <citation type="submission" date="2012-08" db="EMBL/GenBank/DDBJ databases">
        <title>Oryza genome evolution.</title>
        <authorList>
            <person name="Wing R.A."/>
        </authorList>
    </citation>
    <scope>NUCLEOTIDE SEQUENCE</scope>
</reference>
<sequence>MEQRGRYVPSKTVVACIDCNQAPHFLPAVDENSPVNLLLEIFSTCSGLPATDEFSSCRFPLRRLKLTSRMTMLPEDSSSAGTPPENELCDRLRRDKLVSSPRDGEICPSRPLEASNSSITLPSVPQIIPSQVQQFVLFCHDTGRPPFCDSPVRNLRRECFSCSVHEPTREMKDARPSLTPRDSVEAVGYDALEIFSTWSGRSGDEEFSSCSSPSRQLKLTSRMIMLLMDISSDGSPPESELYDRLSRDKLVQQSVLFFHDAARPPSCDSPVRNRRRECLSCSVHELTGEMKQQKSRAIKIYATPAGFVAAQRMWLHGLGETGRYGRVPLRLFIPTLSTLSMEQSAIAGETSPVSRLSERSSTDNEDVEARQRVAAGISPVKLLLLPSITTKFSMPSKEGRSPERALLERFRRVSPAMPVRDDGEMRPWSPRAGSETSVTVPCSSQVIPSHPRQQSVPGCHDAARPPSCDSPARNRRRELLSCSVQEMAGEMKVISSMRK</sequence>
<dbReference type="AlphaFoldDB" id="A0A0D9VCC7"/>
<keyword evidence="3" id="KW-1185">Reference proteome</keyword>
<protein>
    <submittedName>
        <fullName evidence="2">Uncharacterized protein</fullName>
    </submittedName>
</protein>
<evidence type="ECO:0000313" key="3">
    <source>
        <dbReference type="Proteomes" id="UP000032180"/>
    </source>
</evidence>
<name>A0A0D9VCC7_9ORYZ</name>
<dbReference type="Gramene" id="LPERR02G03720.1">
    <property type="protein sequence ID" value="LPERR02G03720.1"/>
    <property type="gene ID" value="LPERR02G03720"/>
</dbReference>